<accession>A0ABN9PRN7</accession>
<organism evidence="2 3">
    <name type="scientific">Prorocentrum cordatum</name>
    <dbReference type="NCBI Taxonomy" id="2364126"/>
    <lineage>
        <taxon>Eukaryota</taxon>
        <taxon>Sar</taxon>
        <taxon>Alveolata</taxon>
        <taxon>Dinophyceae</taxon>
        <taxon>Prorocentrales</taxon>
        <taxon>Prorocentraceae</taxon>
        <taxon>Prorocentrum</taxon>
    </lineage>
</organism>
<feature type="non-terminal residue" evidence="2">
    <location>
        <position position="1"/>
    </location>
</feature>
<protein>
    <submittedName>
        <fullName evidence="2">Uncharacterized protein</fullName>
    </submittedName>
</protein>
<sequence>PPRPGSRRWGDGVLPRCDGGRPRLDGGGRLLGRVHPGCRRVAPVPGGPDRVVLHARLQPQREENQGPTECVGDKCMCVDGYCDAGTKTHRCRARVGVCTVLPCDWHVHGNASGESV</sequence>
<name>A0ABN9PRN7_9DINO</name>
<feature type="region of interest" description="Disordered" evidence="1">
    <location>
        <begin position="1"/>
        <end position="28"/>
    </location>
</feature>
<gene>
    <name evidence="2" type="ORF">PCOR1329_LOCUS5360</name>
</gene>
<dbReference type="EMBL" id="CAUYUJ010001414">
    <property type="protein sequence ID" value="CAK0795808.1"/>
    <property type="molecule type" value="Genomic_DNA"/>
</dbReference>
<reference evidence="2" key="1">
    <citation type="submission" date="2023-10" db="EMBL/GenBank/DDBJ databases">
        <authorList>
            <person name="Chen Y."/>
            <person name="Shah S."/>
            <person name="Dougan E. K."/>
            <person name="Thang M."/>
            <person name="Chan C."/>
        </authorList>
    </citation>
    <scope>NUCLEOTIDE SEQUENCE [LARGE SCALE GENOMIC DNA]</scope>
</reference>
<evidence type="ECO:0000313" key="3">
    <source>
        <dbReference type="Proteomes" id="UP001189429"/>
    </source>
</evidence>
<dbReference type="Proteomes" id="UP001189429">
    <property type="component" value="Unassembled WGS sequence"/>
</dbReference>
<evidence type="ECO:0000313" key="2">
    <source>
        <dbReference type="EMBL" id="CAK0795808.1"/>
    </source>
</evidence>
<keyword evidence="3" id="KW-1185">Reference proteome</keyword>
<comment type="caution">
    <text evidence="2">The sequence shown here is derived from an EMBL/GenBank/DDBJ whole genome shotgun (WGS) entry which is preliminary data.</text>
</comment>
<proteinExistence type="predicted"/>
<evidence type="ECO:0000256" key="1">
    <source>
        <dbReference type="SAM" id="MobiDB-lite"/>
    </source>
</evidence>